<name>A0AA35S5A4_GEOBA</name>
<sequence>VHGFEKTQYTVLEGDTVDVIFKRNVKSVTAFPLLTIEGSIVTEDINVDDFIPVSVTLLRREESKTISVTARDDDVALEGGDKIILRHTSGINNYVDAVEQRGEFIRYTTEVIIIDKNELLLINVEKSYTVLENNITERNLTVTWQENLSNQKPIILKLTGRSLDVSGVNQDNIARPGQDFVEDTVDFVIPENRVGQYDISLFDFIINDGTVEHTIQSFDLEIKAATEGVVFDSENSTETVTEVAIECTDMAEIRLNMSDIEFNEEDEGPFNVCVIVESEEDDCPVEFDIEFTIRFTRISRSTDDTDNGDNIDHGGDQICRNVILDPCNTTACVDLKDVFNITDDNEYHLQSFNVSLLSNTSRDSEDIGILEVFTEVREFKVLEDDLLLLKLEQSEYYIFDSNKSVEICLKVENGGNEQCQADADFYYRVHTYGGNATHTEDYAPLGEPHNRQGGLMKFDKCGNKSCFYINITDDSTTVEQVEYFNFSLTIENDGNKYAEQLNETGAVFLLPKPNVSLMMDTIIGTEGATAHVCASLSYDEHYNITVSVDVVPSVWDDPETADINDFSPVTQTMVFNSAAEACVDILLNDDDMVELDSGFFRETFRVSLEPNDDYSVLFGETRSARVGIKDNDMVRVEMDLDASTLTIREGSNEPAQICAKIVAPHAVCPIEFSASFAFLSETTGSAESGPTEDFVALSIMKPIRKCETATCAELVYNDDNIVEMD</sequence>
<proteinExistence type="predicted"/>
<dbReference type="AlphaFoldDB" id="A0AA35S5A4"/>
<feature type="non-terminal residue" evidence="1">
    <location>
        <position position="725"/>
    </location>
</feature>
<feature type="non-terminal residue" evidence="1">
    <location>
        <position position="1"/>
    </location>
</feature>
<evidence type="ECO:0000313" key="2">
    <source>
        <dbReference type="Proteomes" id="UP001174909"/>
    </source>
</evidence>
<dbReference type="EMBL" id="CASHTH010002026">
    <property type="protein sequence ID" value="CAI8023715.1"/>
    <property type="molecule type" value="Genomic_DNA"/>
</dbReference>
<evidence type="ECO:0000313" key="1">
    <source>
        <dbReference type="EMBL" id="CAI8023715.1"/>
    </source>
</evidence>
<organism evidence="1 2">
    <name type="scientific">Geodia barretti</name>
    <name type="common">Barrett's horny sponge</name>
    <dbReference type="NCBI Taxonomy" id="519541"/>
    <lineage>
        <taxon>Eukaryota</taxon>
        <taxon>Metazoa</taxon>
        <taxon>Porifera</taxon>
        <taxon>Demospongiae</taxon>
        <taxon>Heteroscleromorpha</taxon>
        <taxon>Tetractinellida</taxon>
        <taxon>Astrophorina</taxon>
        <taxon>Geodiidae</taxon>
        <taxon>Geodia</taxon>
    </lineage>
</organism>
<accession>A0AA35S5A4</accession>
<keyword evidence="2" id="KW-1185">Reference proteome</keyword>
<dbReference type="SUPFAM" id="SSF141072">
    <property type="entry name" value="CalX-like"/>
    <property type="match status" value="1"/>
</dbReference>
<dbReference type="Proteomes" id="UP001174909">
    <property type="component" value="Unassembled WGS sequence"/>
</dbReference>
<gene>
    <name evidence="1" type="ORF">GBAR_LOCUS13832</name>
</gene>
<reference evidence="1" key="1">
    <citation type="submission" date="2023-03" db="EMBL/GenBank/DDBJ databases">
        <authorList>
            <person name="Steffen K."/>
            <person name="Cardenas P."/>
        </authorList>
    </citation>
    <scope>NUCLEOTIDE SEQUENCE</scope>
</reference>
<dbReference type="InterPro" id="IPR038081">
    <property type="entry name" value="CalX-like_sf"/>
</dbReference>
<comment type="caution">
    <text evidence="1">The sequence shown here is derived from an EMBL/GenBank/DDBJ whole genome shotgun (WGS) entry which is preliminary data.</text>
</comment>
<dbReference type="Gene3D" id="2.60.40.2030">
    <property type="match status" value="1"/>
</dbReference>
<protein>
    <submittedName>
        <fullName evidence="1">Uncharacterized protein</fullName>
    </submittedName>
</protein>